<organism evidence="1 2">
    <name type="scientific">Rattus norvegicus</name>
    <name type="common">Rat</name>
    <dbReference type="NCBI Taxonomy" id="10116"/>
    <lineage>
        <taxon>Eukaryota</taxon>
        <taxon>Metazoa</taxon>
        <taxon>Chordata</taxon>
        <taxon>Craniata</taxon>
        <taxon>Vertebrata</taxon>
        <taxon>Euteleostomi</taxon>
        <taxon>Mammalia</taxon>
        <taxon>Eutheria</taxon>
        <taxon>Euarchontoglires</taxon>
        <taxon>Glires</taxon>
        <taxon>Rodentia</taxon>
        <taxon>Myomorpha</taxon>
        <taxon>Muroidea</taxon>
        <taxon>Muridae</taxon>
        <taxon>Murinae</taxon>
        <taxon>Rattus</taxon>
    </lineage>
</organism>
<accession>A6HGK7</accession>
<protein>
    <submittedName>
        <fullName evidence="1">RCG35504</fullName>
    </submittedName>
</protein>
<dbReference type="EMBL" id="CH473948">
    <property type="protein sequence ID" value="EDM05161.1"/>
    <property type="molecule type" value="Genomic_DNA"/>
</dbReference>
<reference evidence="1 2" key="1">
    <citation type="submission" date="2005-07" db="EMBL/GenBank/DDBJ databases">
        <authorList>
            <person name="Mural R.J."/>
            <person name="Li P.W."/>
            <person name="Adams M.D."/>
            <person name="Amanatides P.G."/>
            <person name="Baden-Tillson H."/>
            <person name="Barnstead M."/>
            <person name="Chin S.H."/>
            <person name="Dew I."/>
            <person name="Evans C.A."/>
            <person name="Ferriera S."/>
            <person name="Flanigan M."/>
            <person name="Fosler C."/>
            <person name="Glodek A."/>
            <person name="Gu Z."/>
            <person name="Holt R.A."/>
            <person name="Jennings D."/>
            <person name="Kraft C.L."/>
            <person name="Lu F."/>
            <person name="Nguyen T."/>
            <person name="Nusskern D.R."/>
            <person name="Pfannkoch C.M."/>
            <person name="Sitter C."/>
            <person name="Sutton G.G."/>
            <person name="Venter J.C."/>
            <person name="Wang Z."/>
            <person name="Woodage T."/>
            <person name="Zheng X.H."/>
            <person name="Zhong F."/>
        </authorList>
    </citation>
    <scope>NUCLEOTIDE SEQUENCE [LARGE SCALE GENOMIC DNA]</scope>
    <source>
        <strain>BN</strain>
        <strain evidence="2">Sprague-Dawley</strain>
    </source>
</reference>
<sequence>MRTTSGEDLVNALSRWNLKNGGDDLGIGYNNEHEWNNNDDHAHDMYHQLINISV</sequence>
<evidence type="ECO:0000313" key="2">
    <source>
        <dbReference type="Proteomes" id="UP000234681"/>
    </source>
</evidence>
<proteinExistence type="predicted"/>
<name>A6HGK7_RAT</name>
<evidence type="ECO:0000313" key="1">
    <source>
        <dbReference type="EMBL" id="EDM05161.1"/>
    </source>
</evidence>
<dbReference type="AlphaFoldDB" id="A6HGK7"/>
<dbReference type="Proteomes" id="UP000234681">
    <property type="component" value="Chromosome 10"/>
</dbReference>
<gene>
    <name evidence="1" type="ORF">rCG_35504</name>
</gene>